<evidence type="ECO:0000313" key="2">
    <source>
        <dbReference type="EMBL" id="BEV03764.1"/>
    </source>
</evidence>
<accession>A0ABM8K4B8</accession>
<feature type="signal peptide" evidence="1">
    <location>
        <begin position="1"/>
        <end position="22"/>
    </location>
</feature>
<keyword evidence="3" id="KW-1185">Reference proteome</keyword>
<protein>
    <submittedName>
        <fullName evidence="2">Uncharacterized protein</fullName>
    </submittedName>
</protein>
<reference evidence="2 3" key="1">
    <citation type="journal article" date="2020" name="Microbes Environ.">
        <title>Synthetic bacterial community of duckweed: a simple and stable system to study plant-microbe interactions.</title>
        <authorList>
            <person name="Ishizawa H."/>
            <person name="Tada M."/>
            <person name="Kuroda M."/>
            <person name="Inoue D."/>
            <person name="Futamata H."/>
            <person name="Ike M."/>
        </authorList>
    </citation>
    <scope>NUCLEOTIDE SEQUENCE [LARGE SCALE GENOMIC DNA]</scope>
    <source>
        <strain evidence="2 3">DW100</strain>
    </source>
</reference>
<organism evidence="2 3">
    <name type="scientific">Chryseobacterium gambrini</name>
    <dbReference type="NCBI Taxonomy" id="373672"/>
    <lineage>
        <taxon>Bacteria</taxon>
        <taxon>Pseudomonadati</taxon>
        <taxon>Bacteroidota</taxon>
        <taxon>Flavobacteriia</taxon>
        <taxon>Flavobacteriales</taxon>
        <taxon>Weeksellaceae</taxon>
        <taxon>Chryseobacterium group</taxon>
        <taxon>Chryseobacterium</taxon>
    </lineage>
</organism>
<proteinExistence type="predicted"/>
<evidence type="ECO:0000256" key="1">
    <source>
        <dbReference type="SAM" id="SignalP"/>
    </source>
</evidence>
<feature type="chain" id="PRO_5046609093" evidence="1">
    <location>
        <begin position="23"/>
        <end position="698"/>
    </location>
</feature>
<dbReference type="EMBL" id="AP029022">
    <property type="protein sequence ID" value="BEV03764.1"/>
    <property type="molecule type" value="Genomic_DNA"/>
</dbReference>
<dbReference type="RefSeq" id="WP_338614599.1">
    <property type="nucleotide sequence ID" value="NZ_AP029022.1"/>
</dbReference>
<dbReference type="Proteomes" id="UP001380186">
    <property type="component" value="Chromosome"/>
</dbReference>
<keyword evidence="1" id="KW-0732">Signal</keyword>
<gene>
    <name evidence="2" type="ORF">CRDW_11380</name>
</gene>
<name>A0ABM8K4B8_9FLAO</name>
<evidence type="ECO:0000313" key="3">
    <source>
        <dbReference type="Proteomes" id="UP001380186"/>
    </source>
</evidence>
<sequence length="698" mass="75169">MRKRLLLTGMMFWVISNFHAQAYNNKVGINTNTPSATLDIVSKGSTSATKALEINSSANTEMITVLDNGQVGINQAAPATSALLELNSTNKSLLLTRVTNATDVTVPVNGMMVYDITLKCVRAYENAIWSPCLSSAGTTTTADYPPASSGAKVCNSSFVNPITMGRNWARGYINSTNGIITDRLIFLNTAGNAFYVQSNNTFYDIDVNNLLTNAGLGTTVPNTNANANYRFPVNTSIPNSFGVWKEIKAISQLFPTTTWKNFSSFTSGITTSNLHNWILLHSTTGELKAFHYSSIGDKGVHPYAAITGKEGIGKTVAALALPDHDPLKFFVYTDIKAYASTSASTASPTNWSWFEPYASFSVGVGASANQGVLAYNSADNLYYTWGGLYVAGSQTAVNNVVPLVLLRSNPASVAESMTPLPATLLNNLTTALGSKIKEPTDTHRTFIIQKATGTNSHLDFITEDNRIIRYLLNTGNATGNGSYVALSMPTGVTPLSLTTAMMDDGSGDWRRLYILGSDGKIYYISTVPTAPAQTGTIASTDTANPYFNTTTFDKVKQVTSVGVEKSITSIMFLTEAGKLGSLFNLAANAPVLTYPLPNQNPNGNIGKLFFAEDVDFTNTTNYRYKAYGTDKSGNNNLLIYDGNTTLNTSVANTGNNYITNYVADKIGNYIYSATAGPGTFENNFLLIKEYMPSKCVSY</sequence>